<keyword evidence="1" id="KW-0805">Transcription regulation</keyword>
<sequence>MSPSAQQSAYDALRAAILSLDLAPGERLSERGLEDRLGASRTPIRAALLRLQSEGLTRRDGGWQVAPIDVAEVRSAMEYREVVEAGVVALAARRASDDDLRALLAVAAGSGDDGQSAVLQDGTEFHGALAALTGNAFLVAAITDVLTRLHRTRWLEARSAAARATARAEHTAIVEALLARDGALATERVVAHSRGTRDRLLAMLDAERQRLRGTGVAIVESTASP</sequence>
<evidence type="ECO:0000313" key="6">
    <source>
        <dbReference type="Proteomes" id="UP000231586"/>
    </source>
</evidence>
<dbReference type="Gene3D" id="1.10.10.10">
    <property type="entry name" value="Winged helix-like DNA-binding domain superfamily/Winged helix DNA-binding domain"/>
    <property type="match status" value="1"/>
</dbReference>
<evidence type="ECO:0000256" key="2">
    <source>
        <dbReference type="ARBA" id="ARBA00023125"/>
    </source>
</evidence>
<dbReference type="PANTHER" id="PTHR43537:SF45">
    <property type="entry name" value="GNTR FAMILY REGULATORY PROTEIN"/>
    <property type="match status" value="1"/>
</dbReference>
<accession>A0A2M8W1D3</accession>
<gene>
    <name evidence="5" type="ORF">CLV34_3180</name>
</gene>
<name>A0A2M8W1D3_9MICO</name>
<dbReference type="GO" id="GO:0003677">
    <property type="term" value="F:DNA binding"/>
    <property type="evidence" value="ECO:0007669"/>
    <property type="project" value="UniProtKB-KW"/>
</dbReference>
<dbReference type="InterPro" id="IPR000524">
    <property type="entry name" value="Tscrpt_reg_HTH_GntR"/>
</dbReference>
<dbReference type="GO" id="GO:0003700">
    <property type="term" value="F:DNA-binding transcription factor activity"/>
    <property type="evidence" value="ECO:0007669"/>
    <property type="project" value="InterPro"/>
</dbReference>
<dbReference type="InterPro" id="IPR008920">
    <property type="entry name" value="TF_FadR/GntR_C"/>
</dbReference>
<evidence type="ECO:0000313" key="5">
    <source>
        <dbReference type="EMBL" id="PJI84725.1"/>
    </source>
</evidence>
<dbReference type="Pfam" id="PF00392">
    <property type="entry name" value="GntR"/>
    <property type="match status" value="1"/>
</dbReference>
<organism evidence="5 6">
    <name type="scientific">Luteimicrobium subarcticum</name>
    <dbReference type="NCBI Taxonomy" id="620910"/>
    <lineage>
        <taxon>Bacteria</taxon>
        <taxon>Bacillati</taxon>
        <taxon>Actinomycetota</taxon>
        <taxon>Actinomycetes</taxon>
        <taxon>Micrococcales</taxon>
        <taxon>Luteimicrobium</taxon>
    </lineage>
</organism>
<dbReference type="SUPFAM" id="SSF46785">
    <property type="entry name" value="Winged helix' DNA-binding domain"/>
    <property type="match status" value="1"/>
</dbReference>
<evidence type="ECO:0000256" key="3">
    <source>
        <dbReference type="ARBA" id="ARBA00023163"/>
    </source>
</evidence>
<dbReference type="PROSITE" id="PS50949">
    <property type="entry name" value="HTH_GNTR"/>
    <property type="match status" value="1"/>
</dbReference>
<keyword evidence="6" id="KW-1185">Reference proteome</keyword>
<keyword evidence="2" id="KW-0238">DNA-binding</keyword>
<dbReference type="InterPro" id="IPR036388">
    <property type="entry name" value="WH-like_DNA-bd_sf"/>
</dbReference>
<dbReference type="SMART" id="SM00345">
    <property type="entry name" value="HTH_GNTR"/>
    <property type="match status" value="1"/>
</dbReference>
<dbReference type="Proteomes" id="UP000231586">
    <property type="component" value="Unassembled WGS sequence"/>
</dbReference>
<dbReference type="SUPFAM" id="SSF48008">
    <property type="entry name" value="GntR ligand-binding domain-like"/>
    <property type="match status" value="1"/>
</dbReference>
<protein>
    <submittedName>
        <fullName evidence="5">GntR family transcriptional regulator</fullName>
    </submittedName>
</protein>
<evidence type="ECO:0000256" key="1">
    <source>
        <dbReference type="ARBA" id="ARBA00023015"/>
    </source>
</evidence>
<dbReference type="RefSeq" id="WP_100351271.1">
    <property type="nucleotide sequence ID" value="NZ_PGTZ01000014.1"/>
</dbReference>
<dbReference type="Pfam" id="PF07729">
    <property type="entry name" value="FCD"/>
    <property type="match status" value="1"/>
</dbReference>
<proteinExistence type="predicted"/>
<dbReference type="OrthoDB" id="3289286at2"/>
<dbReference type="SMART" id="SM00895">
    <property type="entry name" value="FCD"/>
    <property type="match status" value="1"/>
</dbReference>
<dbReference type="Gene3D" id="1.20.120.530">
    <property type="entry name" value="GntR ligand-binding domain-like"/>
    <property type="match status" value="1"/>
</dbReference>
<dbReference type="EMBL" id="PGTZ01000014">
    <property type="protein sequence ID" value="PJI84725.1"/>
    <property type="molecule type" value="Genomic_DNA"/>
</dbReference>
<dbReference type="InterPro" id="IPR011711">
    <property type="entry name" value="GntR_C"/>
</dbReference>
<comment type="caution">
    <text evidence="5">The sequence shown here is derived from an EMBL/GenBank/DDBJ whole genome shotgun (WGS) entry which is preliminary data.</text>
</comment>
<dbReference type="PANTHER" id="PTHR43537">
    <property type="entry name" value="TRANSCRIPTIONAL REGULATOR, GNTR FAMILY"/>
    <property type="match status" value="1"/>
</dbReference>
<reference evidence="5 6" key="1">
    <citation type="submission" date="2017-11" db="EMBL/GenBank/DDBJ databases">
        <title>Genomic Encyclopedia of Archaeal and Bacterial Type Strains, Phase II (KMG-II): From Individual Species to Whole Genera.</title>
        <authorList>
            <person name="Goeker M."/>
        </authorList>
    </citation>
    <scope>NUCLEOTIDE SEQUENCE [LARGE SCALE GENOMIC DNA]</scope>
    <source>
        <strain evidence="5 6">DSM 22413</strain>
    </source>
</reference>
<evidence type="ECO:0000259" key="4">
    <source>
        <dbReference type="PROSITE" id="PS50949"/>
    </source>
</evidence>
<keyword evidence="3" id="KW-0804">Transcription</keyword>
<feature type="domain" description="HTH gntR-type" evidence="4">
    <location>
        <begin position="3"/>
        <end position="73"/>
    </location>
</feature>
<dbReference type="AlphaFoldDB" id="A0A2M8W1D3"/>
<dbReference type="InterPro" id="IPR036390">
    <property type="entry name" value="WH_DNA-bd_sf"/>
</dbReference>